<evidence type="ECO:0000313" key="2">
    <source>
        <dbReference type="Proteomes" id="UP000030671"/>
    </source>
</evidence>
<dbReference type="InterPro" id="IPR022036">
    <property type="entry name" value="DUF3605"/>
</dbReference>
<dbReference type="GeneID" id="20674162"/>
<dbReference type="EMBL" id="KI925458">
    <property type="protein sequence ID" value="ETW81518.1"/>
    <property type="molecule type" value="Genomic_DNA"/>
</dbReference>
<dbReference type="eggNOG" id="ENOG502S263">
    <property type="taxonomic scope" value="Eukaryota"/>
</dbReference>
<evidence type="ECO:0000313" key="1">
    <source>
        <dbReference type="EMBL" id="ETW81518.1"/>
    </source>
</evidence>
<dbReference type="Proteomes" id="UP000030671">
    <property type="component" value="Unassembled WGS sequence"/>
</dbReference>
<dbReference type="HOGENOM" id="CLU_055672_0_0_1"/>
<dbReference type="OrthoDB" id="498286at2759"/>
<dbReference type="GO" id="GO:0005737">
    <property type="term" value="C:cytoplasm"/>
    <property type="evidence" value="ECO:0007669"/>
    <property type="project" value="TreeGrafter"/>
</dbReference>
<dbReference type="InParanoid" id="W4K6T7"/>
<sequence length="302" mass="34001">MTIAEFTGESCEPLTTDNVKLGTGPPTREELLIYYPAKFTWHQMKTFVNAGDLGLLKRDKKLQQRYDSWAVGIREQYGSMVNYLLSYRLQWGKCDTLSKLPSRLDLQAKSMHSDRGTEPNGTHLPQVPVGAKKYFTADISDALISIIMNDWPYSVPANIEHALIWTVVPILSPDIPPSIKPRLLQDGLWGFTGLSPDSPPPSPSLLPSCLPALAEWEVTESNLIRSVKGTEEEERAVTDAGAEVHKFVCNRWAEKEWETAWFVNPPRLQSVPGLAHIHVFARYKTPEEALRWDADYLPRASS</sequence>
<accession>W4K6T7</accession>
<dbReference type="GO" id="GO:0006044">
    <property type="term" value="P:N-acetylglucosamine metabolic process"/>
    <property type="evidence" value="ECO:0007669"/>
    <property type="project" value="TreeGrafter"/>
</dbReference>
<dbReference type="RefSeq" id="XP_009546157.1">
    <property type="nucleotide sequence ID" value="XM_009547862.1"/>
</dbReference>
<proteinExistence type="predicted"/>
<name>W4K6T7_HETIT</name>
<gene>
    <name evidence="1" type="ORF">HETIRDRAFT_426907</name>
</gene>
<dbReference type="PANTHER" id="PTHR35020">
    <property type="entry name" value="N-ACETYLGLUCOSAMINE-INDUCED PROTEIN 1"/>
    <property type="match status" value="1"/>
</dbReference>
<dbReference type="KEGG" id="hir:HETIRDRAFT_426907"/>
<dbReference type="AlphaFoldDB" id="W4K6T7"/>
<dbReference type="Pfam" id="PF12239">
    <property type="entry name" value="DUF3605"/>
    <property type="match status" value="2"/>
</dbReference>
<protein>
    <submittedName>
        <fullName evidence="1">Uncharacterized protein</fullName>
    </submittedName>
</protein>
<keyword evidence="2" id="KW-1185">Reference proteome</keyword>
<organism evidence="1 2">
    <name type="scientific">Heterobasidion irregulare (strain TC 32-1)</name>
    <dbReference type="NCBI Taxonomy" id="747525"/>
    <lineage>
        <taxon>Eukaryota</taxon>
        <taxon>Fungi</taxon>
        <taxon>Dikarya</taxon>
        <taxon>Basidiomycota</taxon>
        <taxon>Agaricomycotina</taxon>
        <taxon>Agaricomycetes</taxon>
        <taxon>Russulales</taxon>
        <taxon>Bondarzewiaceae</taxon>
        <taxon>Heterobasidion</taxon>
        <taxon>Heterobasidion annosum species complex</taxon>
    </lineage>
</organism>
<reference evidence="1 2" key="1">
    <citation type="journal article" date="2012" name="New Phytol.">
        <title>Insight into trade-off between wood decay and parasitism from the genome of a fungal forest pathogen.</title>
        <authorList>
            <person name="Olson A."/>
            <person name="Aerts A."/>
            <person name="Asiegbu F."/>
            <person name="Belbahri L."/>
            <person name="Bouzid O."/>
            <person name="Broberg A."/>
            <person name="Canback B."/>
            <person name="Coutinho P.M."/>
            <person name="Cullen D."/>
            <person name="Dalman K."/>
            <person name="Deflorio G."/>
            <person name="van Diepen L.T."/>
            <person name="Dunand C."/>
            <person name="Duplessis S."/>
            <person name="Durling M."/>
            <person name="Gonthier P."/>
            <person name="Grimwood J."/>
            <person name="Fossdal C.G."/>
            <person name="Hansson D."/>
            <person name="Henrissat B."/>
            <person name="Hietala A."/>
            <person name="Himmelstrand K."/>
            <person name="Hoffmeister D."/>
            <person name="Hogberg N."/>
            <person name="James T.Y."/>
            <person name="Karlsson M."/>
            <person name="Kohler A."/>
            <person name="Kues U."/>
            <person name="Lee Y.H."/>
            <person name="Lin Y.C."/>
            <person name="Lind M."/>
            <person name="Lindquist E."/>
            <person name="Lombard V."/>
            <person name="Lucas S."/>
            <person name="Lunden K."/>
            <person name="Morin E."/>
            <person name="Murat C."/>
            <person name="Park J."/>
            <person name="Raffaello T."/>
            <person name="Rouze P."/>
            <person name="Salamov A."/>
            <person name="Schmutz J."/>
            <person name="Solheim H."/>
            <person name="Stahlberg J."/>
            <person name="Velez H."/>
            <person name="de Vries R.P."/>
            <person name="Wiebenga A."/>
            <person name="Woodward S."/>
            <person name="Yakovlev I."/>
            <person name="Garbelotto M."/>
            <person name="Martin F."/>
            <person name="Grigoriev I.V."/>
            <person name="Stenlid J."/>
        </authorList>
    </citation>
    <scope>NUCLEOTIDE SEQUENCE [LARGE SCALE GENOMIC DNA]</scope>
    <source>
        <strain evidence="1 2">TC 32-1</strain>
    </source>
</reference>
<dbReference type="PANTHER" id="PTHR35020:SF2">
    <property type="entry name" value="N-ACETYLGLUCOSAMINE-INDUCED PROTEIN 1"/>
    <property type="match status" value="1"/>
</dbReference>